<dbReference type="EMBL" id="JAUHHV010000007">
    <property type="protein sequence ID" value="KAK1417303.1"/>
    <property type="molecule type" value="Genomic_DNA"/>
</dbReference>
<organism evidence="1 2">
    <name type="scientific">Tagetes erecta</name>
    <name type="common">African marigold</name>
    <dbReference type="NCBI Taxonomy" id="13708"/>
    <lineage>
        <taxon>Eukaryota</taxon>
        <taxon>Viridiplantae</taxon>
        <taxon>Streptophyta</taxon>
        <taxon>Embryophyta</taxon>
        <taxon>Tracheophyta</taxon>
        <taxon>Spermatophyta</taxon>
        <taxon>Magnoliopsida</taxon>
        <taxon>eudicotyledons</taxon>
        <taxon>Gunneridae</taxon>
        <taxon>Pentapetalae</taxon>
        <taxon>asterids</taxon>
        <taxon>campanulids</taxon>
        <taxon>Asterales</taxon>
        <taxon>Asteraceae</taxon>
        <taxon>Asteroideae</taxon>
        <taxon>Heliantheae alliance</taxon>
        <taxon>Tageteae</taxon>
        <taxon>Tagetes</taxon>
    </lineage>
</organism>
<name>A0AAD8NQS9_TARER</name>
<proteinExistence type="predicted"/>
<keyword evidence="2" id="KW-1185">Reference proteome</keyword>
<dbReference type="Proteomes" id="UP001229421">
    <property type="component" value="Unassembled WGS sequence"/>
</dbReference>
<reference evidence="1" key="1">
    <citation type="journal article" date="2023" name="bioRxiv">
        <title>Improved chromosome-level genome assembly for marigold (Tagetes erecta).</title>
        <authorList>
            <person name="Jiang F."/>
            <person name="Yuan L."/>
            <person name="Wang S."/>
            <person name="Wang H."/>
            <person name="Xu D."/>
            <person name="Wang A."/>
            <person name="Fan W."/>
        </authorList>
    </citation>
    <scope>NUCLEOTIDE SEQUENCE</scope>
    <source>
        <strain evidence="1">WSJ</strain>
        <tissue evidence="1">Leaf</tissue>
    </source>
</reference>
<gene>
    <name evidence="1" type="ORF">QVD17_26429</name>
</gene>
<evidence type="ECO:0000313" key="1">
    <source>
        <dbReference type="EMBL" id="KAK1417303.1"/>
    </source>
</evidence>
<accession>A0AAD8NQS9</accession>
<dbReference type="AlphaFoldDB" id="A0AAD8NQS9"/>
<evidence type="ECO:0000313" key="2">
    <source>
        <dbReference type="Proteomes" id="UP001229421"/>
    </source>
</evidence>
<protein>
    <submittedName>
        <fullName evidence="1">Uncharacterized protein</fullName>
    </submittedName>
</protein>
<sequence>MSPLFIFIFIYFRHIQKTFLSFSISINTKTLPFSLFSHYSSQGGFLNTMDINGKFVAKGLSYTLRHESQASFFVCWC</sequence>
<comment type="caution">
    <text evidence="1">The sequence shown here is derived from an EMBL/GenBank/DDBJ whole genome shotgun (WGS) entry which is preliminary data.</text>
</comment>